<evidence type="ECO:0000256" key="2">
    <source>
        <dbReference type="SAM" id="Phobius"/>
    </source>
</evidence>
<feature type="transmembrane region" description="Helical" evidence="2">
    <location>
        <begin position="48"/>
        <end position="72"/>
    </location>
</feature>
<feature type="chain" id="PRO_5043642003" evidence="3">
    <location>
        <begin position="25"/>
        <end position="122"/>
    </location>
</feature>
<keyword evidence="2" id="KW-0472">Membrane</keyword>
<dbReference type="EMBL" id="JANPWB010000008">
    <property type="protein sequence ID" value="KAJ1160951.1"/>
    <property type="molecule type" value="Genomic_DNA"/>
</dbReference>
<dbReference type="Proteomes" id="UP001066276">
    <property type="component" value="Chromosome 4_2"/>
</dbReference>
<keyword evidence="2" id="KW-0812">Transmembrane</keyword>
<keyword evidence="2" id="KW-1133">Transmembrane helix</keyword>
<evidence type="ECO:0000313" key="5">
    <source>
        <dbReference type="Proteomes" id="UP001066276"/>
    </source>
</evidence>
<feature type="signal peptide" evidence="3">
    <location>
        <begin position="1"/>
        <end position="24"/>
    </location>
</feature>
<proteinExistence type="predicted"/>
<evidence type="ECO:0000313" key="4">
    <source>
        <dbReference type="EMBL" id="KAJ1160951.1"/>
    </source>
</evidence>
<keyword evidence="5" id="KW-1185">Reference proteome</keyword>
<evidence type="ECO:0000256" key="1">
    <source>
        <dbReference type="SAM" id="MobiDB-lite"/>
    </source>
</evidence>
<protein>
    <submittedName>
        <fullName evidence="4">Uncharacterized protein</fullName>
    </submittedName>
</protein>
<name>A0AAV7S816_PLEWA</name>
<sequence>MAGWTVQKALCAVSWLFLLQPVLGQDTSITANSTQEPAGDKGLTESQRIAAITVPCVVGGIVLIAILIFVILKVREKRQTEGTYHPSSEEQSSGKELGHYGKDNLEATWEDERASHMQGTAV</sequence>
<evidence type="ECO:0000256" key="3">
    <source>
        <dbReference type="SAM" id="SignalP"/>
    </source>
</evidence>
<feature type="compositionally biased region" description="Basic and acidic residues" evidence="1">
    <location>
        <begin position="92"/>
        <end position="115"/>
    </location>
</feature>
<reference evidence="4" key="1">
    <citation type="journal article" date="2022" name="bioRxiv">
        <title>Sequencing and chromosome-scale assembly of the giantPleurodeles waltlgenome.</title>
        <authorList>
            <person name="Brown T."/>
            <person name="Elewa A."/>
            <person name="Iarovenko S."/>
            <person name="Subramanian E."/>
            <person name="Araus A.J."/>
            <person name="Petzold A."/>
            <person name="Susuki M."/>
            <person name="Suzuki K.-i.T."/>
            <person name="Hayashi T."/>
            <person name="Toyoda A."/>
            <person name="Oliveira C."/>
            <person name="Osipova E."/>
            <person name="Leigh N.D."/>
            <person name="Simon A."/>
            <person name="Yun M.H."/>
        </authorList>
    </citation>
    <scope>NUCLEOTIDE SEQUENCE</scope>
    <source>
        <strain evidence="4">20211129_DDA</strain>
        <tissue evidence="4">Liver</tissue>
    </source>
</reference>
<feature type="region of interest" description="Disordered" evidence="1">
    <location>
        <begin position="80"/>
        <end position="122"/>
    </location>
</feature>
<organism evidence="4 5">
    <name type="scientific">Pleurodeles waltl</name>
    <name type="common">Iberian ribbed newt</name>
    <dbReference type="NCBI Taxonomy" id="8319"/>
    <lineage>
        <taxon>Eukaryota</taxon>
        <taxon>Metazoa</taxon>
        <taxon>Chordata</taxon>
        <taxon>Craniata</taxon>
        <taxon>Vertebrata</taxon>
        <taxon>Euteleostomi</taxon>
        <taxon>Amphibia</taxon>
        <taxon>Batrachia</taxon>
        <taxon>Caudata</taxon>
        <taxon>Salamandroidea</taxon>
        <taxon>Salamandridae</taxon>
        <taxon>Pleurodelinae</taxon>
        <taxon>Pleurodeles</taxon>
    </lineage>
</organism>
<gene>
    <name evidence="4" type="ORF">NDU88_001440</name>
</gene>
<dbReference type="AlphaFoldDB" id="A0AAV7S816"/>
<comment type="caution">
    <text evidence="4">The sequence shown here is derived from an EMBL/GenBank/DDBJ whole genome shotgun (WGS) entry which is preliminary data.</text>
</comment>
<keyword evidence="3" id="KW-0732">Signal</keyword>
<feature type="compositionally biased region" description="Polar residues" evidence="1">
    <location>
        <begin position="81"/>
        <end position="91"/>
    </location>
</feature>
<accession>A0AAV7S816</accession>